<gene>
    <name evidence="3" type="ORF">GF068_27940</name>
</gene>
<feature type="region of interest" description="Disordered" evidence="1">
    <location>
        <begin position="581"/>
        <end position="606"/>
    </location>
</feature>
<sequence length="1107" mass="123539">MTTSPSSQKGRKPFQEATVRHAVARLRDPAGSRRFLVADEVGLGKTLVAQGILQHLATGPRPLNVFYVCSSLTIANQNRDSLLEVLPESERKTASVNVDRPTLLPWTNPPASNRFTLCTLTPGTLPIKGSSRGRVDERASIWCLLREGLPHAGERELEALEEKLKLVQDPTWRTAVDPRSSGPMLQRMRDLAAPFLTEVRTLLRLPGANDRAVAKALLHRFDDDLYGTVQALRKRLGRLGLQKLRPDLVILDEFQRFFEILEPFRGTADDATQPPPPTEDEAPADTDEDEDANGLLRLLLDARGEEAGPAILLLSATPYRPPAGGIDGAGLGHYEQFFRLLEFLHGAQAKIEVPALRTLFRRYGTLLREASPGETEVLQLRDDIQDRLFRVIARTERAGLLGADARSTAPERRPVGLHADDVRIYRHLWASASEEDQSAVTPYWSSIPYPLQMMDQGYLLQKRARPAPLVASSERTLLLRARQVRRYEDLAPPHPRMRTLLDEVGGPLLGLPWLPPSLPWWPLDGRFREAADQASRTGGLSKVLLFSRFRAVPRAVASLLSYESERRVYAEARDRGRSYDYNARRRGGRDEEGTPEPDLEALPAPSFNWQSRQRETGERDLDHALLSLFIPAPRLGEIGDPQRIAGFARGDLRRSDAIEAVLAELQRCLAGQGSEVRVRQGGRPGQAWRALICLERRHEPTWPLFREALEGWADQTKNQVAKAVVRTWLREAQTAGALGREPISITENDLEELAELALVGPGVVLHRASKRVFGSACDARLRMRRSVDIALGALRTYLDEPEFHLTLAVRGRATLNHPDNVRKAIWHGNFEAVLDEYFAIHAGLGAQHIDPGRERKALDALEQALAIRVSSIQAKSLEGTDAPAFRLRCHAAMPFGLSPEKEERSDDDRPETRPDALRQAYNSPFRPFVLATTSIGQEGLDFHVYCDRLVHWDLPSSPVDLEQRDGRINRYGGLAIRKVLARPYAEHVAPIPVEGSPWLALSRSLPETCEGMAPWWGTEGAVIRRSVFLPPLARQEGELDRLLASLSHYRLALGQSDPEQLLRALHRRLEGAGTEEARAALHAWLREAQIDLAPVRRGPPPEEGPLS</sequence>
<feature type="compositionally biased region" description="Acidic residues" evidence="1">
    <location>
        <begin position="278"/>
        <end position="289"/>
    </location>
</feature>
<protein>
    <recommendedName>
        <fullName evidence="2">Helicase ATP-binding domain-containing protein</fullName>
    </recommendedName>
</protein>
<dbReference type="InterPro" id="IPR014001">
    <property type="entry name" value="Helicase_ATP-bd"/>
</dbReference>
<dbReference type="EMBL" id="WJIE01000008">
    <property type="protein sequence ID" value="MRG95719.1"/>
    <property type="molecule type" value="Genomic_DNA"/>
</dbReference>
<organism evidence="3 4">
    <name type="scientific">Polyangium spumosum</name>
    <dbReference type="NCBI Taxonomy" id="889282"/>
    <lineage>
        <taxon>Bacteria</taxon>
        <taxon>Pseudomonadati</taxon>
        <taxon>Myxococcota</taxon>
        <taxon>Polyangia</taxon>
        <taxon>Polyangiales</taxon>
        <taxon>Polyangiaceae</taxon>
        <taxon>Polyangium</taxon>
    </lineage>
</organism>
<accession>A0A6N7PUY1</accession>
<dbReference type="SUPFAM" id="SSF52540">
    <property type="entry name" value="P-loop containing nucleoside triphosphate hydrolases"/>
    <property type="match status" value="2"/>
</dbReference>
<name>A0A6N7PUY1_9BACT</name>
<dbReference type="InterPro" id="IPR027417">
    <property type="entry name" value="P-loop_NTPase"/>
</dbReference>
<dbReference type="InterPro" id="IPR001650">
    <property type="entry name" value="Helicase_C-like"/>
</dbReference>
<evidence type="ECO:0000256" key="1">
    <source>
        <dbReference type="SAM" id="MobiDB-lite"/>
    </source>
</evidence>
<evidence type="ECO:0000313" key="3">
    <source>
        <dbReference type="EMBL" id="MRG95719.1"/>
    </source>
</evidence>
<dbReference type="Pfam" id="PF00271">
    <property type="entry name" value="Helicase_C"/>
    <property type="match status" value="1"/>
</dbReference>
<dbReference type="Proteomes" id="UP000440224">
    <property type="component" value="Unassembled WGS sequence"/>
</dbReference>
<evidence type="ECO:0000259" key="2">
    <source>
        <dbReference type="SMART" id="SM00487"/>
    </source>
</evidence>
<comment type="caution">
    <text evidence="3">The sequence shown here is derived from an EMBL/GenBank/DDBJ whole genome shotgun (WGS) entry which is preliminary data.</text>
</comment>
<dbReference type="OrthoDB" id="18878at2"/>
<evidence type="ECO:0000313" key="4">
    <source>
        <dbReference type="Proteomes" id="UP000440224"/>
    </source>
</evidence>
<feature type="domain" description="Helicase ATP-binding" evidence="2">
    <location>
        <begin position="7"/>
        <end position="354"/>
    </location>
</feature>
<feature type="region of interest" description="Disordered" evidence="1">
    <location>
        <begin position="265"/>
        <end position="289"/>
    </location>
</feature>
<reference evidence="3 4" key="1">
    <citation type="submission" date="2019-10" db="EMBL/GenBank/DDBJ databases">
        <title>A soil myxobacterium in the family Polyangiaceae.</title>
        <authorList>
            <person name="Li Y."/>
            <person name="Wang J."/>
        </authorList>
    </citation>
    <scope>NUCLEOTIDE SEQUENCE [LARGE SCALE GENOMIC DNA]</scope>
    <source>
        <strain evidence="3 4">DSM 14734</strain>
    </source>
</reference>
<proteinExistence type="predicted"/>
<dbReference type="Gene3D" id="3.40.50.300">
    <property type="entry name" value="P-loop containing nucleotide triphosphate hydrolases"/>
    <property type="match status" value="2"/>
</dbReference>
<keyword evidence="4" id="KW-1185">Reference proteome</keyword>
<dbReference type="SMART" id="SM00487">
    <property type="entry name" value="DEXDc"/>
    <property type="match status" value="1"/>
</dbReference>
<dbReference type="AlphaFoldDB" id="A0A6N7PUY1"/>